<dbReference type="AlphaFoldDB" id="H0E7V9"/>
<feature type="active site" description="Proton donor/acceptor" evidence="4">
    <location>
        <position position="139"/>
    </location>
</feature>
<protein>
    <submittedName>
        <fullName evidence="6">Dihydrodipicolinate synthetase</fullName>
    </submittedName>
</protein>
<dbReference type="PATRIC" id="fig|1097667.3.peg.2891"/>
<evidence type="ECO:0000256" key="2">
    <source>
        <dbReference type="ARBA" id="ARBA00023239"/>
    </source>
</evidence>
<dbReference type="InterPro" id="IPR002220">
    <property type="entry name" value="DapA-like"/>
</dbReference>
<feature type="binding site" evidence="5">
    <location>
        <position position="211"/>
    </location>
    <ligand>
        <name>pyruvate</name>
        <dbReference type="ChEBI" id="CHEBI:15361"/>
    </ligand>
</feature>
<comment type="similarity">
    <text evidence="1 3">Belongs to the DapA family.</text>
</comment>
<keyword evidence="2 3" id="KW-0456">Lyase</keyword>
<sequence length="315" mass="34080">MDRNDIDWRGYFPAFITPFREDGALDLTALRALVDHYVEQGMHGIMVNGTCGEWFAQTPEERRIVAEAAVEQAAGRLTVLVGCTAYTAAEAAGIARHALDAGADGVISTPPPYAKTFPDETVAYYRELGERTDGPIAVYNWPHGTNVDIDPELASRLADLPHVVAIKDSTPDVEQFYATTRAVVDRIRVFGPFMSRRGLEVLRESGGDGTVGGGSLAGRPDPTFWEDVWAGDFDAAAAYADVVERLFPKLWLPGGWAGHWGAYQSQLKVLMGLLGQPTGHVRPPRLPITDPEAIAAMRAVLVEEGLLDADPPVAA</sequence>
<accession>H0E7V9</accession>
<reference evidence="6 7" key="1">
    <citation type="journal article" date="2013" name="Biodegradation">
        <title>Quantitative proteomic analysis of ibuprofen-degrading Patulibacter sp. strain I11.</title>
        <authorList>
            <person name="Almeida B."/>
            <person name="Kjeldal H."/>
            <person name="Lolas I."/>
            <person name="Knudsen A.D."/>
            <person name="Carvalho G."/>
            <person name="Nielsen K.L."/>
            <person name="Barreto Crespo M.T."/>
            <person name="Stensballe A."/>
            <person name="Nielsen J.L."/>
        </authorList>
    </citation>
    <scope>NUCLEOTIDE SEQUENCE [LARGE SCALE GENOMIC DNA]</scope>
    <source>
        <strain evidence="6 7">I11</strain>
    </source>
</reference>
<evidence type="ECO:0000313" key="7">
    <source>
        <dbReference type="Proteomes" id="UP000005143"/>
    </source>
</evidence>
<dbReference type="SUPFAM" id="SSF51569">
    <property type="entry name" value="Aldolase"/>
    <property type="match status" value="1"/>
</dbReference>
<dbReference type="OrthoDB" id="9778880at2"/>
<name>H0E7V9_9ACTN</name>
<comment type="caution">
    <text evidence="6">The sequence shown here is derived from an EMBL/GenBank/DDBJ whole genome shotgun (WGS) entry which is preliminary data.</text>
</comment>
<dbReference type="Pfam" id="PF00701">
    <property type="entry name" value="DHDPS"/>
    <property type="match status" value="1"/>
</dbReference>
<dbReference type="PIRSF" id="PIRSF001365">
    <property type="entry name" value="DHDPS"/>
    <property type="match status" value="1"/>
</dbReference>
<dbReference type="RefSeq" id="WP_007576471.1">
    <property type="nucleotide sequence ID" value="NZ_AGUD01000233.1"/>
</dbReference>
<evidence type="ECO:0000313" key="6">
    <source>
        <dbReference type="EMBL" id="EHN10249.1"/>
    </source>
</evidence>
<dbReference type="GO" id="GO:0008840">
    <property type="term" value="F:4-hydroxy-tetrahydrodipicolinate synthase activity"/>
    <property type="evidence" value="ECO:0007669"/>
    <property type="project" value="TreeGrafter"/>
</dbReference>
<dbReference type="Gene3D" id="3.20.20.70">
    <property type="entry name" value="Aldolase class I"/>
    <property type="match status" value="1"/>
</dbReference>
<dbReference type="SMART" id="SM01130">
    <property type="entry name" value="DHDPS"/>
    <property type="match status" value="1"/>
</dbReference>
<dbReference type="PANTHER" id="PTHR12128">
    <property type="entry name" value="DIHYDRODIPICOLINATE SYNTHASE"/>
    <property type="match status" value="1"/>
</dbReference>
<proteinExistence type="inferred from homology"/>
<dbReference type="EMBL" id="AGUD01000233">
    <property type="protein sequence ID" value="EHN10249.1"/>
    <property type="molecule type" value="Genomic_DNA"/>
</dbReference>
<gene>
    <name evidence="6" type="ORF">PAI11_29160</name>
</gene>
<evidence type="ECO:0000256" key="1">
    <source>
        <dbReference type="ARBA" id="ARBA00007592"/>
    </source>
</evidence>
<evidence type="ECO:0000256" key="3">
    <source>
        <dbReference type="PIRNR" id="PIRNR001365"/>
    </source>
</evidence>
<dbReference type="PANTHER" id="PTHR12128:SF66">
    <property type="entry name" value="4-HYDROXY-2-OXOGLUTARATE ALDOLASE, MITOCHONDRIAL"/>
    <property type="match status" value="1"/>
</dbReference>
<feature type="active site" description="Schiff-base intermediate with substrate" evidence="4">
    <location>
        <position position="167"/>
    </location>
</feature>
<dbReference type="Proteomes" id="UP000005143">
    <property type="component" value="Unassembled WGS sequence"/>
</dbReference>
<evidence type="ECO:0000256" key="5">
    <source>
        <dbReference type="PIRSR" id="PIRSR001365-2"/>
    </source>
</evidence>
<keyword evidence="7" id="KW-1185">Reference proteome</keyword>
<dbReference type="CDD" id="cd00408">
    <property type="entry name" value="DHDPS-like"/>
    <property type="match status" value="1"/>
</dbReference>
<dbReference type="PRINTS" id="PR00146">
    <property type="entry name" value="DHPICSNTHASE"/>
</dbReference>
<organism evidence="6 7">
    <name type="scientific">Patulibacter medicamentivorans</name>
    <dbReference type="NCBI Taxonomy" id="1097667"/>
    <lineage>
        <taxon>Bacteria</taxon>
        <taxon>Bacillati</taxon>
        <taxon>Actinomycetota</taxon>
        <taxon>Thermoleophilia</taxon>
        <taxon>Solirubrobacterales</taxon>
        <taxon>Patulibacteraceae</taxon>
        <taxon>Patulibacter</taxon>
    </lineage>
</organism>
<evidence type="ECO:0000256" key="4">
    <source>
        <dbReference type="PIRSR" id="PIRSR001365-1"/>
    </source>
</evidence>
<dbReference type="InterPro" id="IPR013785">
    <property type="entry name" value="Aldolase_TIM"/>
</dbReference>